<feature type="transmembrane region" description="Helical" evidence="7">
    <location>
        <begin position="266"/>
        <end position="286"/>
    </location>
</feature>
<evidence type="ECO:0000256" key="7">
    <source>
        <dbReference type="SAM" id="Phobius"/>
    </source>
</evidence>
<evidence type="ECO:0000256" key="1">
    <source>
        <dbReference type="ARBA" id="ARBA00004141"/>
    </source>
</evidence>
<evidence type="ECO:0000256" key="3">
    <source>
        <dbReference type="ARBA" id="ARBA00022989"/>
    </source>
</evidence>
<feature type="compositionally biased region" description="Basic and acidic residues" evidence="6">
    <location>
        <begin position="356"/>
        <end position="366"/>
    </location>
</feature>
<evidence type="ECO:0000259" key="8">
    <source>
        <dbReference type="Pfam" id="PF20684"/>
    </source>
</evidence>
<accession>A0A4P7NQ12</accession>
<feature type="transmembrane region" description="Helical" evidence="7">
    <location>
        <begin position="229"/>
        <end position="254"/>
    </location>
</feature>
<feature type="transmembrane region" description="Helical" evidence="7">
    <location>
        <begin position="192"/>
        <end position="217"/>
    </location>
</feature>
<organism evidence="9 10">
    <name type="scientific">Pyricularia oryzae</name>
    <name type="common">Rice blast fungus</name>
    <name type="synonym">Magnaporthe oryzae</name>
    <dbReference type="NCBI Taxonomy" id="318829"/>
    <lineage>
        <taxon>Eukaryota</taxon>
        <taxon>Fungi</taxon>
        <taxon>Dikarya</taxon>
        <taxon>Ascomycota</taxon>
        <taxon>Pezizomycotina</taxon>
        <taxon>Sordariomycetes</taxon>
        <taxon>Sordariomycetidae</taxon>
        <taxon>Magnaporthales</taxon>
        <taxon>Pyriculariaceae</taxon>
        <taxon>Pyricularia</taxon>
    </lineage>
</organism>
<dbReference type="InterPro" id="IPR049326">
    <property type="entry name" value="Rhodopsin_dom_fungi"/>
</dbReference>
<sequence>MAEVNGVLVAIPPPPGYVVNFDNPERNSVEAAYVIAAVGMSLSAFFVFQRFYVKIFIRKKLGFDDVCLVIAYLGSIAIQAMALRSFALGYMGVHGWEIPFEKFQQFAFTGGYLNSVVYPIPTIFSKVTILLFLLEINAVQRWYRWSIYFTLFVVVGSGIGIFISSIFACWPIEKSYNLLFPPTIGSCVDRPAMYQATAALGVITDVLIISIPVPMIWTLQISKNKKIGLLVLFSIGSATVITSIVRLYLLITVLDSIDQTWGGGPVTVWILVEANLLIMCACLSTLRHFCRAVAPQFLSSSRGTKGKNSLSNTNGSMQLQTIGQVSSKGKGSNKHFVKLDGRNDIESQAYAGRSSLETKRSEDGSDRGIMQTKTTQITYSQQPLH</sequence>
<keyword evidence="3 7" id="KW-1133">Transmembrane helix</keyword>
<feature type="transmembrane region" description="Helical" evidence="7">
    <location>
        <begin position="31"/>
        <end position="48"/>
    </location>
</feature>
<comment type="subcellular location">
    <subcellularLocation>
        <location evidence="1">Membrane</location>
        <topology evidence="1">Multi-pass membrane protein</topology>
    </subcellularLocation>
</comment>
<feature type="transmembrane region" description="Helical" evidence="7">
    <location>
        <begin position="69"/>
        <end position="92"/>
    </location>
</feature>
<protein>
    <recommendedName>
        <fullName evidence="8">Rhodopsin domain-containing protein</fullName>
    </recommendedName>
</protein>
<dbReference type="InterPro" id="IPR052337">
    <property type="entry name" value="SAT4-like"/>
</dbReference>
<keyword evidence="2 7" id="KW-0812">Transmembrane</keyword>
<evidence type="ECO:0000256" key="4">
    <source>
        <dbReference type="ARBA" id="ARBA00023136"/>
    </source>
</evidence>
<evidence type="ECO:0000313" key="10">
    <source>
        <dbReference type="Proteomes" id="UP000294847"/>
    </source>
</evidence>
<dbReference type="Pfam" id="PF20684">
    <property type="entry name" value="Fung_rhodopsin"/>
    <property type="match status" value="1"/>
</dbReference>
<dbReference type="PANTHER" id="PTHR33048">
    <property type="entry name" value="PTH11-LIKE INTEGRAL MEMBRANE PROTEIN (AFU_ORTHOLOGUE AFUA_5G11245)"/>
    <property type="match status" value="1"/>
</dbReference>
<dbReference type="AlphaFoldDB" id="A0A4P7NQ12"/>
<feature type="domain" description="Rhodopsin" evidence="8">
    <location>
        <begin position="50"/>
        <end position="290"/>
    </location>
</feature>
<comment type="similarity">
    <text evidence="5">Belongs to the SAT4 family.</text>
</comment>
<dbReference type="PANTHER" id="PTHR33048:SF124">
    <property type="entry name" value="INTEGRAL MEMBRANE PROTEIN"/>
    <property type="match status" value="1"/>
</dbReference>
<evidence type="ECO:0000256" key="2">
    <source>
        <dbReference type="ARBA" id="ARBA00022692"/>
    </source>
</evidence>
<reference evidence="9 10" key="1">
    <citation type="journal article" date="2019" name="Mol. Biol. Evol.">
        <title>Blast fungal genomes show frequent chromosomal changes, gene gains and losses, and effector gene turnover.</title>
        <authorList>
            <person name="Gomez Luciano L.B."/>
            <person name="Jason Tsai I."/>
            <person name="Chuma I."/>
            <person name="Tosa Y."/>
            <person name="Chen Y.H."/>
            <person name="Li J.Y."/>
            <person name="Li M.Y."/>
            <person name="Jade Lu M.Y."/>
            <person name="Nakayashiki H."/>
            <person name="Li W.H."/>
        </authorList>
    </citation>
    <scope>NUCLEOTIDE SEQUENCE [LARGE SCALE GENOMIC DNA]</scope>
    <source>
        <strain evidence="9">MZ5-1-6</strain>
    </source>
</reference>
<dbReference type="EMBL" id="CP034209">
    <property type="protein sequence ID" value="QBZ64330.1"/>
    <property type="molecule type" value="Genomic_DNA"/>
</dbReference>
<feature type="transmembrane region" description="Helical" evidence="7">
    <location>
        <begin position="112"/>
        <end position="134"/>
    </location>
</feature>
<proteinExistence type="inferred from homology"/>
<dbReference type="Proteomes" id="UP000294847">
    <property type="component" value="Chromosome 6"/>
</dbReference>
<evidence type="ECO:0000256" key="6">
    <source>
        <dbReference type="SAM" id="MobiDB-lite"/>
    </source>
</evidence>
<evidence type="ECO:0000256" key="5">
    <source>
        <dbReference type="ARBA" id="ARBA00038359"/>
    </source>
</evidence>
<name>A0A4P7NQ12_PYROR</name>
<feature type="region of interest" description="Disordered" evidence="6">
    <location>
        <begin position="350"/>
        <end position="385"/>
    </location>
</feature>
<feature type="compositionally biased region" description="Polar residues" evidence="6">
    <location>
        <begin position="371"/>
        <end position="385"/>
    </location>
</feature>
<dbReference type="GO" id="GO:0016020">
    <property type="term" value="C:membrane"/>
    <property type="evidence" value="ECO:0007669"/>
    <property type="project" value="UniProtKB-SubCell"/>
</dbReference>
<keyword evidence="4 7" id="KW-0472">Membrane</keyword>
<feature type="transmembrane region" description="Helical" evidence="7">
    <location>
        <begin position="146"/>
        <end position="172"/>
    </location>
</feature>
<evidence type="ECO:0000313" key="9">
    <source>
        <dbReference type="EMBL" id="QBZ64330.1"/>
    </source>
</evidence>
<gene>
    <name evidence="9" type="ORF">PoMZ_06025</name>
</gene>